<accession>A0A4R2KYW3</accession>
<dbReference type="Pfam" id="PF01593">
    <property type="entry name" value="Amino_oxidase"/>
    <property type="match status" value="1"/>
</dbReference>
<dbReference type="Gene3D" id="1.20.1440.240">
    <property type="match status" value="1"/>
</dbReference>
<evidence type="ECO:0000313" key="8">
    <source>
        <dbReference type="EMBL" id="TCO75478.1"/>
    </source>
</evidence>
<dbReference type="EMBL" id="SLWX01000008">
    <property type="protein sequence ID" value="TCO75478.1"/>
    <property type="molecule type" value="Genomic_DNA"/>
</dbReference>
<evidence type="ECO:0000256" key="5">
    <source>
        <dbReference type="ARBA" id="ARBA00023070"/>
    </source>
</evidence>
<protein>
    <recommendedName>
        <fullName evidence="4">Tryptophan 2-monooxygenase</fullName>
        <ecNumber evidence="3">1.13.12.3</ecNumber>
    </recommendedName>
</protein>
<proteinExistence type="inferred from homology"/>
<evidence type="ECO:0000256" key="3">
    <source>
        <dbReference type="ARBA" id="ARBA00012535"/>
    </source>
</evidence>
<comment type="catalytic activity">
    <reaction evidence="6">
        <text>L-tryptophan + O2 = indole-3-acetamide + CO2 + H2O</text>
        <dbReference type="Rhea" id="RHEA:16165"/>
        <dbReference type="ChEBI" id="CHEBI:15377"/>
        <dbReference type="ChEBI" id="CHEBI:15379"/>
        <dbReference type="ChEBI" id="CHEBI:16031"/>
        <dbReference type="ChEBI" id="CHEBI:16526"/>
        <dbReference type="ChEBI" id="CHEBI:57912"/>
        <dbReference type="EC" id="1.13.12.3"/>
    </reaction>
</comment>
<evidence type="ECO:0000256" key="1">
    <source>
        <dbReference type="ARBA" id="ARBA00004814"/>
    </source>
</evidence>
<dbReference type="InterPro" id="IPR050281">
    <property type="entry name" value="Flavin_monoamine_oxidase"/>
</dbReference>
<dbReference type="AlphaFoldDB" id="A0A4R2KYW3"/>
<name>A0A4R2KYW3_9GAMM</name>
<dbReference type="RefSeq" id="WP_162883917.1">
    <property type="nucleotide sequence ID" value="NZ_QQSW01000010.1"/>
</dbReference>
<evidence type="ECO:0000256" key="2">
    <source>
        <dbReference type="ARBA" id="ARBA00005833"/>
    </source>
</evidence>
<dbReference type="PROSITE" id="PS51318">
    <property type="entry name" value="TAT"/>
    <property type="match status" value="1"/>
</dbReference>
<evidence type="ECO:0000256" key="4">
    <source>
        <dbReference type="ARBA" id="ARBA00017871"/>
    </source>
</evidence>
<comment type="pathway">
    <text evidence="1">Plant hormone metabolism; auxin biosynthesis.</text>
</comment>
<dbReference type="InterPro" id="IPR002937">
    <property type="entry name" value="Amino_oxidase"/>
</dbReference>
<dbReference type="GO" id="GO:0050361">
    <property type="term" value="F:tryptophan 2-monooxygenase activity"/>
    <property type="evidence" value="ECO:0007669"/>
    <property type="project" value="UniProtKB-EC"/>
</dbReference>
<organism evidence="8 9">
    <name type="scientific">Chromatocurvus halotolerans</name>
    <dbReference type="NCBI Taxonomy" id="1132028"/>
    <lineage>
        <taxon>Bacteria</taxon>
        <taxon>Pseudomonadati</taxon>
        <taxon>Pseudomonadota</taxon>
        <taxon>Gammaproteobacteria</taxon>
        <taxon>Cellvibrionales</taxon>
        <taxon>Halieaceae</taxon>
        <taxon>Chromatocurvus</taxon>
    </lineage>
</organism>
<evidence type="ECO:0000256" key="6">
    <source>
        <dbReference type="ARBA" id="ARBA00047321"/>
    </source>
</evidence>
<comment type="similarity">
    <text evidence="2">Belongs to the tryptophan 2-monooxygenase family.</text>
</comment>
<dbReference type="Proteomes" id="UP000294980">
    <property type="component" value="Unassembled WGS sequence"/>
</dbReference>
<evidence type="ECO:0000313" key="9">
    <source>
        <dbReference type="Proteomes" id="UP000294980"/>
    </source>
</evidence>
<dbReference type="InterPro" id="IPR036188">
    <property type="entry name" value="FAD/NAD-bd_sf"/>
</dbReference>
<gene>
    <name evidence="8" type="ORF">EV688_10844</name>
</gene>
<reference evidence="8 9" key="1">
    <citation type="submission" date="2019-03" db="EMBL/GenBank/DDBJ databases">
        <title>Genomic Encyclopedia of Type Strains, Phase IV (KMG-IV): sequencing the most valuable type-strain genomes for metagenomic binning, comparative biology and taxonomic classification.</title>
        <authorList>
            <person name="Goeker M."/>
        </authorList>
    </citation>
    <scope>NUCLEOTIDE SEQUENCE [LARGE SCALE GENOMIC DNA]</scope>
    <source>
        <strain evidence="8 9">DSM 23344</strain>
    </source>
</reference>
<dbReference type="SUPFAM" id="SSF54373">
    <property type="entry name" value="FAD-linked reductases, C-terminal domain"/>
    <property type="match status" value="1"/>
</dbReference>
<evidence type="ECO:0000259" key="7">
    <source>
        <dbReference type="Pfam" id="PF01593"/>
    </source>
</evidence>
<dbReference type="EC" id="1.13.12.3" evidence="3"/>
<keyword evidence="5" id="KW-0073">Auxin biosynthesis</keyword>
<sequence length="532" mass="58951">MSVSLTRRAFLERLGAAGGSAAVLQGAVALGLTPGAANADALSRPMPVGDGRSVVLLGGGLSSLMACLELERAGFQCTILEASHRLGGRNLTLRSGDLIDEMGFPRRCEFDDEPHLYFNAGPARIPAHHRLLLHYCKTLGVELEPFVNVDYNAWTQDDAAFGGERVRQRHFVTEARGFLAELAGKLSREGALDEALDADDVERFMGFLRSYGDLDSNLVYRGSPRGGHLQPGNLSPTAGMLEPGQLPPGLDFSEILKSDFWRYKMHFGESEDQAAPLMQPRGGMDAIVHAFERNITSPMVTHAVVQRIRVLDDGVDVVYQRDGAHHRLRADYCLNCIPAHLLAGIDHNFPPRYTEALNSIGRGKLFKLGIQMNQRFWEDEGIYGGISWTSQPIEQVWYPPHGAHLPSGIVLAAYTFDPAHAELFARMPPEQRYASALSQLEKLHPQAKQHAHTFVSVPWQRMNFNMGCTAKWSDTARSRHFPYLQRPLRGRHLLMGDQMSYHPGWQEGAFSSAHHAIQQLQSQVAAPRVAAR</sequence>
<dbReference type="PANTHER" id="PTHR10742">
    <property type="entry name" value="FLAVIN MONOAMINE OXIDASE"/>
    <property type="match status" value="1"/>
</dbReference>
<dbReference type="PANTHER" id="PTHR10742:SF410">
    <property type="entry name" value="LYSINE-SPECIFIC HISTONE DEMETHYLASE 2"/>
    <property type="match status" value="1"/>
</dbReference>
<dbReference type="GO" id="GO:0009851">
    <property type="term" value="P:auxin biosynthetic process"/>
    <property type="evidence" value="ECO:0007669"/>
    <property type="project" value="UniProtKB-KW"/>
</dbReference>
<comment type="caution">
    <text evidence="8">The sequence shown here is derived from an EMBL/GenBank/DDBJ whole genome shotgun (WGS) entry which is preliminary data.</text>
</comment>
<keyword evidence="9" id="KW-1185">Reference proteome</keyword>
<feature type="domain" description="Amine oxidase" evidence="7">
    <location>
        <begin position="64"/>
        <end position="516"/>
    </location>
</feature>
<dbReference type="Gene3D" id="3.50.50.60">
    <property type="entry name" value="FAD/NAD(P)-binding domain"/>
    <property type="match status" value="1"/>
</dbReference>
<dbReference type="SUPFAM" id="SSF51905">
    <property type="entry name" value="FAD/NAD(P)-binding domain"/>
    <property type="match status" value="1"/>
</dbReference>
<dbReference type="Gene3D" id="3.90.660.10">
    <property type="match status" value="1"/>
</dbReference>
<dbReference type="InterPro" id="IPR006311">
    <property type="entry name" value="TAT_signal"/>
</dbReference>